<dbReference type="InterPro" id="IPR025877">
    <property type="entry name" value="MobA-like_NTP_Trfase"/>
</dbReference>
<dbReference type="OrthoDB" id="9779263at2"/>
<evidence type="ECO:0000313" key="2">
    <source>
        <dbReference type="EMBL" id="TDE16405.1"/>
    </source>
</evidence>
<organism evidence="2 3">
    <name type="scientific">Dyadobacter psychrotolerans</name>
    <dbReference type="NCBI Taxonomy" id="2541721"/>
    <lineage>
        <taxon>Bacteria</taxon>
        <taxon>Pseudomonadati</taxon>
        <taxon>Bacteroidota</taxon>
        <taxon>Cytophagia</taxon>
        <taxon>Cytophagales</taxon>
        <taxon>Spirosomataceae</taxon>
        <taxon>Dyadobacter</taxon>
    </lineage>
</organism>
<sequence>MPEESYGIIILAAGNSSRLGEPKQLLHFKDKSLICHVAEEAIAAIGSPVIIVTGSNYELIGSEVKFLPIQLEYNHHWQEGMASSISTGISALLKTNPSIRGIVITVSDQPFVTSALFRDLIETAKQTSKGIVASAYENTLGTPVLFQSQYFEHLLNLKGSEGAKKLLKRFKEDVAEVSFQLGRIDIDTKGDYQNLLNSKF</sequence>
<dbReference type="Pfam" id="PF12804">
    <property type="entry name" value="NTP_transf_3"/>
    <property type="match status" value="1"/>
</dbReference>
<accession>A0A4R5DYG0</accession>
<dbReference type="AlphaFoldDB" id="A0A4R5DYG0"/>
<evidence type="ECO:0000313" key="3">
    <source>
        <dbReference type="Proteomes" id="UP000294850"/>
    </source>
</evidence>
<dbReference type="EMBL" id="SMFL01000003">
    <property type="protein sequence ID" value="TDE16405.1"/>
    <property type="molecule type" value="Genomic_DNA"/>
</dbReference>
<dbReference type="RefSeq" id="WP_131957939.1">
    <property type="nucleotide sequence ID" value="NZ_SMFL01000003.1"/>
</dbReference>
<gene>
    <name evidence="2" type="ORF">E0F88_09190</name>
</gene>
<dbReference type="InterPro" id="IPR029044">
    <property type="entry name" value="Nucleotide-diphossugar_trans"/>
</dbReference>
<dbReference type="PANTHER" id="PTHR43777:SF1">
    <property type="entry name" value="MOLYBDENUM COFACTOR CYTIDYLYLTRANSFERASE"/>
    <property type="match status" value="1"/>
</dbReference>
<dbReference type="Proteomes" id="UP000294850">
    <property type="component" value="Unassembled WGS sequence"/>
</dbReference>
<protein>
    <submittedName>
        <fullName evidence="2">Nucleotidyltransferase family protein</fullName>
    </submittedName>
</protein>
<proteinExistence type="predicted"/>
<reference evidence="2 3" key="1">
    <citation type="submission" date="2019-03" db="EMBL/GenBank/DDBJ databases">
        <title>Dyadobacter AR-3-6 sp. nov., isolated from arctic soil.</title>
        <authorList>
            <person name="Chaudhary D.K."/>
        </authorList>
    </citation>
    <scope>NUCLEOTIDE SEQUENCE [LARGE SCALE GENOMIC DNA]</scope>
    <source>
        <strain evidence="2 3">AR-3-6</strain>
    </source>
</reference>
<keyword evidence="3" id="KW-1185">Reference proteome</keyword>
<dbReference type="PANTHER" id="PTHR43777">
    <property type="entry name" value="MOLYBDENUM COFACTOR CYTIDYLYLTRANSFERASE"/>
    <property type="match status" value="1"/>
</dbReference>
<dbReference type="Gene3D" id="3.90.550.10">
    <property type="entry name" value="Spore Coat Polysaccharide Biosynthesis Protein SpsA, Chain A"/>
    <property type="match status" value="1"/>
</dbReference>
<dbReference type="CDD" id="cd04182">
    <property type="entry name" value="GT_2_like_f"/>
    <property type="match status" value="1"/>
</dbReference>
<feature type="domain" description="MobA-like NTP transferase" evidence="1">
    <location>
        <begin position="9"/>
        <end position="170"/>
    </location>
</feature>
<comment type="caution">
    <text evidence="2">The sequence shown here is derived from an EMBL/GenBank/DDBJ whole genome shotgun (WGS) entry which is preliminary data.</text>
</comment>
<keyword evidence="2" id="KW-0808">Transferase</keyword>
<dbReference type="SUPFAM" id="SSF53448">
    <property type="entry name" value="Nucleotide-diphospho-sugar transferases"/>
    <property type="match status" value="1"/>
</dbReference>
<evidence type="ECO:0000259" key="1">
    <source>
        <dbReference type="Pfam" id="PF12804"/>
    </source>
</evidence>
<name>A0A4R5DYG0_9BACT</name>
<dbReference type="GO" id="GO:0016779">
    <property type="term" value="F:nucleotidyltransferase activity"/>
    <property type="evidence" value="ECO:0007669"/>
    <property type="project" value="UniProtKB-ARBA"/>
</dbReference>